<dbReference type="CDD" id="cd09917">
    <property type="entry name" value="F-box_SF"/>
    <property type="match status" value="1"/>
</dbReference>
<accession>A0A166FTC7</accession>
<dbReference type="Proteomes" id="UP000076798">
    <property type="component" value="Unassembled WGS sequence"/>
</dbReference>
<name>A0A166FTC7_9AGAM</name>
<reference evidence="2 3" key="1">
    <citation type="journal article" date="2016" name="Mol. Biol. Evol.">
        <title>Comparative Genomics of Early-Diverging Mushroom-Forming Fungi Provides Insights into the Origins of Lignocellulose Decay Capabilities.</title>
        <authorList>
            <person name="Nagy L.G."/>
            <person name="Riley R."/>
            <person name="Tritt A."/>
            <person name="Adam C."/>
            <person name="Daum C."/>
            <person name="Floudas D."/>
            <person name="Sun H."/>
            <person name="Yadav J.S."/>
            <person name="Pangilinan J."/>
            <person name="Larsson K.H."/>
            <person name="Matsuura K."/>
            <person name="Barry K."/>
            <person name="Labutti K."/>
            <person name="Kuo R."/>
            <person name="Ohm R.A."/>
            <person name="Bhattacharya S.S."/>
            <person name="Shirouzu T."/>
            <person name="Yoshinaga Y."/>
            <person name="Martin F.M."/>
            <person name="Grigoriev I.V."/>
            <person name="Hibbett D.S."/>
        </authorList>
    </citation>
    <scope>NUCLEOTIDE SEQUENCE [LARGE SCALE GENOMIC DNA]</scope>
    <source>
        <strain evidence="2 3">HHB10207 ss-3</strain>
    </source>
</reference>
<evidence type="ECO:0000256" key="1">
    <source>
        <dbReference type="SAM" id="Coils"/>
    </source>
</evidence>
<dbReference type="OrthoDB" id="3255541at2759"/>
<evidence type="ECO:0000313" key="3">
    <source>
        <dbReference type="Proteomes" id="UP000076798"/>
    </source>
</evidence>
<sequence>MSLDPASSASHFWQIGELLDYLFERCSVADLASCARVSKHFQSHASDQLYKDVSTLQNVLQFLGPVGHETFSQNDGKLNFAFHLMPYMWRRFIPYGQRVRSLEYDESKLPSDGQLDEFCFNEIAATCPTGKVFPFLQDVKLVWRGPAIRGRFSPIFMGESLRRLSVDCDTQTLHYFLGSIPRVAPNLEVFRLVCSFHNSTIISLGDDIEGGLVALINGLPTLREVTLPSELLSQEVSLTLAAHPRIESTSQWWSKPLLWPQSFVAGSERLRTFRADIELDEMTRWLQPKSTESTLNTLHLSIRDIEPGDDINHCFGLLSKGFPDLTTLILDLNTHNTPSNHPEVTDDGLKALCSLRSLELFRLETPVPLPVLEKDIEQMAKAWPELRSFALISPSICTNTRSNVTLGILVTLTQSWPKLRALSLVFNTTLSPSRHPSGEEGFAYPDFEIDVGCSPIADAAAIAIFLSQLLPEYTRLLHCDQTLPKRTTSTARQAKFKSRHQRWKEVTTLLKPLLGARAREKDAETKVKSMTAELHLAQQENAELNRKLKNFSRSIESKSAPIMDYDQS</sequence>
<evidence type="ECO:0008006" key="4">
    <source>
        <dbReference type="Google" id="ProtNLM"/>
    </source>
</evidence>
<gene>
    <name evidence="2" type="ORF">SISSUDRAFT_1126861</name>
</gene>
<protein>
    <recommendedName>
        <fullName evidence="4">F-box domain-containing protein</fullName>
    </recommendedName>
</protein>
<organism evidence="2 3">
    <name type="scientific">Sistotremastrum suecicum HHB10207 ss-3</name>
    <dbReference type="NCBI Taxonomy" id="1314776"/>
    <lineage>
        <taxon>Eukaryota</taxon>
        <taxon>Fungi</taxon>
        <taxon>Dikarya</taxon>
        <taxon>Basidiomycota</taxon>
        <taxon>Agaricomycotina</taxon>
        <taxon>Agaricomycetes</taxon>
        <taxon>Sistotremastrales</taxon>
        <taxon>Sistotremastraceae</taxon>
        <taxon>Sistotremastrum</taxon>
    </lineage>
</organism>
<dbReference type="InterPro" id="IPR032675">
    <property type="entry name" value="LRR_dom_sf"/>
</dbReference>
<dbReference type="Gene3D" id="3.80.10.10">
    <property type="entry name" value="Ribonuclease Inhibitor"/>
    <property type="match status" value="1"/>
</dbReference>
<evidence type="ECO:0000313" key="2">
    <source>
        <dbReference type="EMBL" id="KZT40978.1"/>
    </source>
</evidence>
<keyword evidence="1" id="KW-0175">Coiled coil</keyword>
<dbReference type="EMBL" id="KV428026">
    <property type="protein sequence ID" value="KZT40978.1"/>
    <property type="molecule type" value="Genomic_DNA"/>
</dbReference>
<dbReference type="AlphaFoldDB" id="A0A166FTC7"/>
<proteinExistence type="predicted"/>
<feature type="coiled-coil region" evidence="1">
    <location>
        <begin position="520"/>
        <end position="554"/>
    </location>
</feature>
<dbReference type="STRING" id="1314776.A0A166FTC7"/>
<keyword evidence="3" id="KW-1185">Reference proteome</keyword>